<evidence type="ECO:0000256" key="1">
    <source>
        <dbReference type="ARBA" id="ARBA00000085"/>
    </source>
</evidence>
<keyword evidence="5" id="KW-0418">Kinase</keyword>
<keyword evidence="4" id="KW-0808">Transferase</keyword>
<evidence type="ECO:0000256" key="3">
    <source>
        <dbReference type="ARBA" id="ARBA00022553"/>
    </source>
</evidence>
<dbReference type="Pfam" id="PF00512">
    <property type="entry name" value="HisKA"/>
    <property type="match status" value="1"/>
</dbReference>
<keyword evidence="7" id="KW-0472">Membrane</keyword>
<dbReference type="EMBL" id="BARU01031069">
    <property type="protein sequence ID" value="GAH70467.1"/>
    <property type="molecule type" value="Genomic_DNA"/>
</dbReference>
<dbReference type="InterPro" id="IPR005467">
    <property type="entry name" value="His_kinase_dom"/>
</dbReference>
<protein>
    <recommendedName>
        <fullName evidence="2">histidine kinase</fullName>
        <ecNumber evidence="2">2.7.13.3</ecNumber>
    </recommendedName>
</protein>
<evidence type="ECO:0000256" key="4">
    <source>
        <dbReference type="ARBA" id="ARBA00022679"/>
    </source>
</evidence>
<dbReference type="InterPro" id="IPR050736">
    <property type="entry name" value="Sensor_HK_Regulatory"/>
</dbReference>
<evidence type="ECO:0000256" key="5">
    <source>
        <dbReference type="ARBA" id="ARBA00022777"/>
    </source>
</evidence>
<dbReference type="AlphaFoldDB" id="X1HLY6"/>
<keyword evidence="7" id="KW-0812">Transmembrane</keyword>
<gene>
    <name evidence="9" type="ORF">S03H2_49192</name>
</gene>
<feature type="non-terminal residue" evidence="9">
    <location>
        <position position="263"/>
    </location>
</feature>
<feature type="transmembrane region" description="Helical" evidence="7">
    <location>
        <begin position="81"/>
        <end position="103"/>
    </location>
</feature>
<comment type="catalytic activity">
    <reaction evidence="1">
        <text>ATP + protein L-histidine = ADP + protein N-phospho-L-histidine.</text>
        <dbReference type="EC" id="2.7.13.3"/>
    </reaction>
</comment>
<feature type="non-terminal residue" evidence="9">
    <location>
        <position position="1"/>
    </location>
</feature>
<dbReference type="InterPro" id="IPR036890">
    <property type="entry name" value="HATPase_C_sf"/>
</dbReference>
<comment type="caution">
    <text evidence="9">The sequence shown here is derived from an EMBL/GenBank/DDBJ whole genome shotgun (WGS) entry which is preliminary data.</text>
</comment>
<keyword evidence="3" id="KW-0597">Phosphoprotein</keyword>
<evidence type="ECO:0000259" key="8">
    <source>
        <dbReference type="PROSITE" id="PS50109"/>
    </source>
</evidence>
<dbReference type="PANTHER" id="PTHR43711:SF26">
    <property type="entry name" value="SENSOR HISTIDINE KINASE RCSC"/>
    <property type="match status" value="1"/>
</dbReference>
<organism evidence="9">
    <name type="scientific">marine sediment metagenome</name>
    <dbReference type="NCBI Taxonomy" id="412755"/>
    <lineage>
        <taxon>unclassified sequences</taxon>
        <taxon>metagenomes</taxon>
        <taxon>ecological metagenomes</taxon>
    </lineage>
</organism>
<dbReference type="CDD" id="cd00082">
    <property type="entry name" value="HisKA"/>
    <property type="match status" value="1"/>
</dbReference>
<evidence type="ECO:0000256" key="2">
    <source>
        <dbReference type="ARBA" id="ARBA00012438"/>
    </source>
</evidence>
<evidence type="ECO:0000313" key="9">
    <source>
        <dbReference type="EMBL" id="GAH70467.1"/>
    </source>
</evidence>
<dbReference type="PROSITE" id="PS50109">
    <property type="entry name" value="HIS_KIN"/>
    <property type="match status" value="1"/>
</dbReference>
<dbReference type="Gene3D" id="1.10.287.130">
    <property type="match status" value="1"/>
</dbReference>
<keyword evidence="6" id="KW-0902">Two-component regulatory system</keyword>
<evidence type="ECO:0000256" key="7">
    <source>
        <dbReference type="SAM" id="Phobius"/>
    </source>
</evidence>
<proteinExistence type="predicted"/>
<sequence length="263" mass="29350">TRLYPEWPFAKVKHTSAELALKVAIALLSMSPDSPVAKAGKFVGWTTPLNYQPVHECLKELRISPYTEFGKVTLADAIKQYLYWIIVIGVLLIFMIAASLRVLRLNRHLDKASRAKSEFLANMSHELRTPLNSIIGFTKLILDGLDGEINKEQCQDLEIVHASSQHLLKLINDLLNLSKIEAGKVELNYQEFPISDLLSEILPGIENLVKEKGLTLECSTATGIDNLYADKIRIKQVLINLLGNAIKFTNKGGVSLMVSKRNT</sequence>
<feature type="domain" description="Histidine kinase" evidence="8">
    <location>
        <begin position="122"/>
        <end position="263"/>
    </location>
</feature>
<dbReference type="Gene3D" id="3.30.565.10">
    <property type="entry name" value="Histidine kinase-like ATPase, C-terminal domain"/>
    <property type="match status" value="1"/>
</dbReference>
<keyword evidence="7" id="KW-1133">Transmembrane helix</keyword>
<dbReference type="PANTHER" id="PTHR43711">
    <property type="entry name" value="TWO-COMPONENT HISTIDINE KINASE"/>
    <property type="match status" value="1"/>
</dbReference>
<dbReference type="GO" id="GO:0000155">
    <property type="term" value="F:phosphorelay sensor kinase activity"/>
    <property type="evidence" value="ECO:0007669"/>
    <property type="project" value="InterPro"/>
</dbReference>
<reference evidence="9" key="1">
    <citation type="journal article" date="2014" name="Front. Microbiol.">
        <title>High frequency of phylogenetically diverse reductive dehalogenase-homologous genes in deep subseafloor sedimentary metagenomes.</title>
        <authorList>
            <person name="Kawai M."/>
            <person name="Futagami T."/>
            <person name="Toyoda A."/>
            <person name="Takaki Y."/>
            <person name="Nishi S."/>
            <person name="Hori S."/>
            <person name="Arai W."/>
            <person name="Tsubouchi T."/>
            <person name="Morono Y."/>
            <person name="Uchiyama I."/>
            <person name="Ito T."/>
            <person name="Fujiyama A."/>
            <person name="Inagaki F."/>
            <person name="Takami H."/>
        </authorList>
    </citation>
    <scope>NUCLEOTIDE SEQUENCE</scope>
    <source>
        <strain evidence="9">Expedition CK06-06</strain>
    </source>
</reference>
<dbReference type="FunFam" id="1.10.287.130:FF:000001">
    <property type="entry name" value="Two-component sensor histidine kinase"/>
    <property type="match status" value="1"/>
</dbReference>
<evidence type="ECO:0000256" key="6">
    <source>
        <dbReference type="ARBA" id="ARBA00023012"/>
    </source>
</evidence>
<dbReference type="InterPro" id="IPR003661">
    <property type="entry name" value="HisK_dim/P_dom"/>
</dbReference>
<dbReference type="EC" id="2.7.13.3" evidence="2"/>
<dbReference type="SMART" id="SM00388">
    <property type="entry name" value="HisKA"/>
    <property type="match status" value="1"/>
</dbReference>
<dbReference type="SUPFAM" id="SSF55874">
    <property type="entry name" value="ATPase domain of HSP90 chaperone/DNA topoisomerase II/histidine kinase"/>
    <property type="match status" value="1"/>
</dbReference>
<accession>X1HLY6</accession>
<dbReference type="InterPro" id="IPR036097">
    <property type="entry name" value="HisK_dim/P_sf"/>
</dbReference>
<dbReference type="SUPFAM" id="SSF47384">
    <property type="entry name" value="Homodimeric domain of signal transducing histidine kinase"/>
    <property type="match status" value="1"/>
</dbReference>
<name>X1HLY6_9ZZZZ</name>